<dbReference type="AlphaFoldDB" id="A0A371GEM6"/>
<evidence type="ECO:0000259" key="16">
    <source>
        <dbReference type="PROSITE" id="PS50011"/>
    </source>
</evidence>
<dbReference type="GO" id="GO:0004674">
    <property type="term" value="F:protein serine/threonine kinase activity"/>
    <property type="evidence" value="ECO:0007669"/>
    <property type="project" value="UniProtKB-KW"/>
</dbReference>
<evidence type="ECO:0000256" key="7">
    <source>
        <dbReference type="ARBA" id="ARBA00022777"/>
    </source>
</evidence>
<dbReference type="OrthoDB" id="1720310at2759"/>
<dbReference type="PROSITE" id="PS00108">
    <property type="entry name" value="PROTEIN_KINASE_ST"/>
    <property type="match status" value="1"/>
</dbReference>
<organism evidence="17 18">
    <name type="scientific">Mucuna pruriens</name>
    <name type="common">Velvet bean</name>
    <name type="synonym">Dolichos pruriens</name>
    <dbReference type="NCBI Taxonomy" id="157652"/>
    <lineage>
        <taxon>Eukaryota</taxon>
        <taxon>Viridiplantae</taxon>
        <taxon>Streptophyta</taxon>
        <taxon>Embryophyta</taxon>
        <taxon>Tracheophyta</taxon>
        <taxon>Spermatophyta</taxon>
        <taxon>Magnoliopsida</taxon>
        <taxon>eudicotyledons</taxon>
        <taxon>Gunneridae</taxon>
        <taxon>Pentapetalae</taxon>
        <taxon>rosids</taxon>
        <taxon>fabids</taxon>
        <taxon>Fabales</taxon>
        <taxon>Fabaceae</taxon>
        <taxon>Papilionoideae</taxon>
        <taxon>50 kb inversion clade</taxon>
        <taxon>NPAAA clade</taxon>
        <taxon>indigoferoid/millettioid clade</taxon>
        <taxon>Phaseoleae</taxon>
        <taxon>Mucuna</taxon>
    </lineage>
</organism>
<evidence type="ECO:0000256" key="14">
    <source>
        <dbReference type="SAM" id="Phobius"/>
    </source>
</evidence>
<feature type="domain" description="Protein kinase" evidence="16">
    <location>
        <begin position="503"/>
        <end position="778"/>
    </location>
</feature>
<name>A0A371GEM6_MUCPR</name>
<dbReference type="Proteomes" id="UP000257109">
    <property type="component" value="Unassembled WGS sequence"/>
</dbReference>
<keyword evidence="7" id="KW-0418">Kinase</keyword>
<dbReference type="SMART" id="SM00220">
    <property type="entry name" value="S_TKc"/>
    <property type="match status" value="1"/>
</dbReference>
<proteinExistence type="predicted"/>
<dbReference type="GO" id="GO:0005524">
    <property type="term" value="F:ATP binding"/>
    <property type="evidence" value="ECO:0007669"/>
    <property type="project" value="UniProtKB-UniRule"/>
</dbReference>
<feature type="chain" id="PRO_5016713334" evidence="15">
    <location>
        <begin position="23"/>
        <end position="837"/>
    </location>
</feature>
<keyword evidence="3" id="KW-0808">Transferase</keyword>
<dbReference type="FunFam" id="3.30.200.20:FF:000039">
    <property type="entry name" value="receptor-like protein kinase FERONIA"/>
    <property type="match status" value="1"/>
</dbReference>
<feature type="signal peptide" evidence="15">
    <location>
        <begin position="1"/>
        <end position="22"/>
    </location>
</feature>
<dbReference type="InterPro" id="IPR017441">
    <property type="entry name" value="Protein_kinase_ATP_BS"/>
</dbReference>
<dbReference type="GO" id="GO:0016020">
    <property type="term" value="C:membrane"/>
    <property type="evidence" value="ECO:0007669"/>
    <property type="project" value="UniProtKB-SubCell"/>
</dbReference>
<evidence type="ECO:0000256" key="13">
    <source>
        <dbReference type="SAM" id="MobiDB-lite"/>
    </source>
</evidence>
<keyword evidence="11" id="KW-0325">Glycoprotein</keyword>
<dbReference type="CDD" id="cd14066">
    <property type="entry name" value="STKc_IRAK"/>
    <property type="match status" value="1"/>
</dbReference>
<keyword evidence="6 12" id="KW-0547">Nucleotide-binding</keyword>
<feature type="transmembrane region" description="Helical" evidence="14">
    <location>
        <begin position="439"/>
        <end position="458"/>
    </location>
</feature>
<dbReference type="Gene3D" id="3.30.200.20">
    <property type="entry name" value="Phosphorylase Kinase, domain 1"/>
    <property type="match status" value="1"/>
</dbReference>
<dbReference type="EMBL" id="QJKJ01005796">
    <property type="protein sequence ID" value="RDX88981.1"/>
    <property type="molecule type" value="Genomic_DNA"/>
</dbReference>
<evidence type="ECO:0000256" key="1">
    <source>
        <dbReference type="ARBA" id="ARBA00004479"/>
    </source>
</evidence>
<dbReference type="PROSITE" id="PS50011">
    <property type="entry name" value="PROTEIN_KINASE_DOM"/>
    <property type="match status" value="1"/>
</dbReference>
<dbReference type="PANTHER" id="PTHR34590:SF15">
    <property type="entry name" value="PROTEIN KINASE DOMAIN-CONTAINING PROTEIN"/>
    <property type="match status" value="1"/>
</dbReference>
<dbReference type="Gene3D" id="2.60.120.430">
    <property type="entry name" value="Galactose-binding lectin"/>
    <property type="match status" value="2"/>
</dbReference>
<dbReference type="InterPro" id="IPR000719">
    <property type="entry name" value="Prot_kinase_dom"/>
</dbReference>
<evidence type="ECO:0000256" key="2">
    <source>
        <dbReference type="ARBA" id="ARBA00022527"/>
    </source>
</evidence>
<dbReference type="Gene3D" id="1.10.510.10">
    <property type="entry name" value="Transferase(Phosphotransferase) domain 1"/>
    <property type="match status" value="1"/>
</dbReference>
<keyword evidence="2" id="KW-0723">Serine/threonine-protein kinase</keyword>
<feature type="non-terminal residue" evidence="17">
    <location>
        <position position="1"/>
    </location>
</feature>
<evidence type="ECO:0000313" key="17">
    <source>
        <dbReference type="EMBL" id="RDX88981.1"/>
    </source>
</evidence>
<evidence type="ECO:0000256" key="11">
    <source>
        <dbReference type="ARBA" id="ARBA00023180"/>
    </source>
</evidence>
<dbReference type="InterPro" id="IPR045272">
    <property type="entry name" value="ANXUR1/2-like"/>
</dbReference>
<dbReference type="InterPro" id="IPR011009">
    <property type="entry name" value="Kinase-like_dom_sf"/>
</dbReference>
<dbReference type="GO" id="GO:0010038">
    <property type="term" value="P:response to metal ion"/>
    <property type="evidence" value="ECO:0007669"/>
    <property type="project" value="UniProtKB-ARBA"/>
</dbReference>
<protein>
    <submittedName>
        <fullName evidence="17">Receptor-like protein kinase FERONIA</fullName>
    </submittedName>
</protein>
<comment type="subcellular location">
    <subcellularLocation>
        <location evidence="1">Membrane</location>
        <topology evidence="1">Single-pass type I membrane protein</topology>
    </subcellularLocation>
</comment>
<evidence type="ECO:0000256" key="6">
    <source>
        <dbReference type="ARBA" id="ARBA00022741"/>
    </source>
</evidence>
<evidence type="ECO:0000256" key="8">
    <source>
        <dbReference type="ARBA" id="ARBA00022840"/>
    </source>
</evidence>
<feature type="binding site" evidence="12">
    <location>
        <position position="532"/>
    </location>
    <ligand>
        <name>ATP</name>
        <dbReference type="ChEBI" id="CHEBI:30616"/>
    </ligand>
</feature>
<evidence type="ECO:0000256" key="10">
    <source>
        <dbReference type="ARBA" id="ARBA00023136"/>
    </source>
</evidence>
<evidence type="ECO:0000313" key="18">
    <source>
        <dbReference type="Proteomes" id="UP000257109"/>
    </source>
</evidence>
<dbReference type="InterPro" id="IPR001245">
    <property type="entry name" value="Ser-Thr/Tyr_kinase_cat_dom"/>
</dbReference>
<dbReference type="FunFam" id="1.10.510.10:FF:000252">
    <property type="entry name" value="Receptor-like protein kinase FERONIA"/>
    <property type="match status" value="1"/>
</dbReference>
<keyword evidence="8 12" id="KW-0067">ATP-binding</keyword>
<reference evidence="17" key="1">
    <citation type="submission" date="2018-05" db="EMBL/GenBank/DDBJ databases">
        <title>Draft genome of Mucuna pruriens seed.</title>
        <authorList>
            <person name="Nnadi N.E."/>
            <person name="Vos R."/>
            <person name="Hasami M.H."/>
            <person name="Devisetty U.K."/>
            <person name="Aguiy J.C."/>
        </authorList>
    </citation>
    <scope>NUCLEOTIDE SEQUENCE [LARGE SCALE GENOMIC DNA]</scope>
    <source>
        <strain evidence="17">JCA_2017</strain>
    </source>
</reference>
<evidence type="ECO:0000256" key="15">
    <source>
        <dbReference type="SAM" id="SignalP"/>
    </source>
</evidence>
<evidence type="ECO:0000256" key="3">
    <source>
        <dbReference type="ARBA" id="ARBA00022679"/>
    </source>
</evidence>
<sequence>MRFNSIISLTLTLLFLSIHLHAYTPVDNFTISCGTTGKSFDGERTWTGDRDSKFLSGQDGTVYADAITQPSSTNQVPYIAARLSRSQFNYSFPVSAGPKFLRLFFYPASYPSFPRTQASFTVQSNQFTLLHAFNTSLNADVENMETIFREYVVNVNEGERLNLVFTPSQPNSYAFVNGIKVFSMPDYLYYTAANDTGFTHVGYDTLYSVASSAALETEYRIKVGGQAISARDDTGLFRNWVGHDEEYLIRQNPQNNDLPADLDGNVSITVNPDYVAPKQLYRTARVMGTNGTLNKIVNLTWEFPVDPGFTYVVRLHFCELDPNITNVGDRVFIIYIASQVAENKADVMKWTLGQKGLAVHKDYAVLIPNNYNQKKVNLSLQLHPYDKTKYRDPFLNGVEIFKIIDGSNNLARPNPDPLQTPQSTIPDQKGKSSSGSRTTIIGVVAGVVSVVVFFVVLLRCKRTNKMNTTAYRSKSTARQNTSLPSDLCRRFSLVEIKSATKNFDNVFIIGVGGFGHVYKGYIDGDSTPVAIKRLKPDSQQGAREFLNEIEKLSQLRHLHVVSLIGYCNDNKEMILVYDYMARGNLRDHLYNSDKPPLSWKQRLKICIGAARGLHYLHTGAKQMIIHRDVKTTNILLDEKWVAKVSDFGLSRIGPTTMDKAHVSTVVKGSFGYLDPEYYKRYRLTEKSDVYSFGVVLFEILCARPPLIRNAEMHQVSLANWSRSCYQSGTMEQIVDPTLKGRIAPECFKKFCEVGVSCLLEDGTQRPSMNDVVWVLEFALQLQESAEQRENEKREEISDETFTSELSATTISGDHSYSYEDSYNSLRCWPPSSEIMDL</sequence>
<keyword evidence="5 15" id="KW-0732">Signal</keyword>
<dbReference type="FunFam" id="2.60.120.430:FF:000007">
    <property type="entry name" value="FERONIA receptor-like kinase"/>
    <property type="match status" value="1"/>
</dbReference>
<keyword evidence="9 14" id="KW-1133">Transmembrane helix</keyword>
<evidence type="ECO:0000256" key="4">
    <source>
        <dbReference type="ARBA" id="ARBA00022692"/>
    </source>
</evidence>
<feature type="region of interest" description="Disordered" evidence="13">
    <location>
        <begin position="412"/>
        <end position="435"/>
    </location>
</feature>
<dbReference type="STRING" id="157652.A0A371GEM6"/>
<evidence type="ECO:0000256" key="9">
    <source>
        <dbReference type="ARBA" id="ARBA00022989"/>
    </source>
</evidence>
<dbReference type="Pfam" id="PF07714">
    <property type="entry name" value="PK_Tyr_Ser-Thr"/>
    <property type="match status" value="1"/>
</dbReference>
<dbReference type="FunFam" id="2.60.120.430:FF:000003">
    <property type="entry name" value="FERONIA receptor-like kinase"/>
    <property type="match status" value="1"/>
</dbReference>
<dbReference type="InterPro" id="IPR008271">
    <property type="entry name" value="Ser/Thr_kinase_AS"/>
</dbReference>
<gene>
    <name evidence="17" type="primary">FER</name>
    <name evidence="17" type="ORF">CR513_29351</name>
</gene>
<dbReference type="SUPFAM" id="SSF56112">
    <property type="entry name" value="Protein kinase-like (PK-like)"/>
    <property type="match status" value="1"/>
</dbReference>
<dbReference type="PANTHER" id="PTHR34590">
    <property type="entry name" value="OS03G0124300 PROTEIN-RELATED"/>
    <property type="match status" value="1"/>
</dbReference>
<keyword evidence="4 14" id="KW-0812">Transmembrane</keyword>
<dbReference type="InterPro" id="IPR024788">
    <property type="entry name" value="Malectin-like_Carb-bd_dom"/>
</dbReference>
<keyword evidence="10 14" id="KW-0472">Membrane</keyword>
<keyword evidence="18" id="KW-1185">Reference proteome</keyword>
<dbReference type="PROSITE" id="PS00107">
    <property type="entry name" value="PROTEIN_KINASE_ATP"/>
    <property type="match status" value="1"/>
</dbReference>
<accession>A0A371GEM6</accession>
<evidence type="ECO:0000256" key="12">
    <source>
        <dbReference type="PROSITE-ProRule" id="PRU10141"/>
    </source>
</evidence>
<evidence type="ECO:0000256" key="5">
    <source>
        <dbReference type="ARBA" id="ARBA00022729"/>
    </source>
</evidence>
<dbReference type="GO" id="GO:0004714">
    <property type="term" value="F:transmembrane receptor protein tyrosine kinase activity"/>
    <property type="evidence" value="ECO:0007669"/>
    <property type="project" value="InterPro"/>
</dbReference>
<dbReference type="Pfam" id="PF12819">
    <property type="entry name" value="Malectin_like"/>
    <property type="match status" value="1"/>
</dbReference>
<comment type="caution">
    <text evidence="17">The sequence shown here is derived from an EMBL/GenBank/DDBJ whole genome shotgun (WGS) entry which is preliminary data.</text>
</comment>